<feature type="compositionally biased region" description="Polar residues" evidence="2">
    <location>
        <begin position="357"/>
        <end position="382"/>
    </location>
</feature>
<dbReference type="PROSITE" id="PS50084">
    <property type="entry name" value="KH_TYPE_1"/>
    <property type="match status" value="1"/>
</dbReference>
<keyword evidence="3" id="KW-1133">Transmembrane helix</keyword>
<dbReference type="AlphaFoldDB" id="A0A6P4XK33"/>
<evidence type="ECO:0000259" key="4">
    <source>
        <dbReference type="PROSITE" id="PS50304"/>
    </source>
</evidence>
<feature type="compositionally biased region" description="Low complexity" evidence="2">
    <location>
        <begin position="318"/>
        <end position="334"/>
    </location>
</feature>
<dbReference type="GO" id="GO:0016020">
    <property type="term" value="C:membrane"/>
    <property type="evidence" value="ECO:0007669"/>
    <property type="project" value="TreeGrafter"/>
</dbReference>
<dbReference type="InterPro" id="IPR047368">
    <property type="entry name" value="KH-I_AKAP1"/>
</dbReference>
<dbReference type="InterPro" id="IPR004087">
    <property type="entry name" value="KH_dom"/>
</dbReference>
<feature type="compositionally biased region" description="Basic and acidic residues" evidence="2">
    <location>
        <begin position="388"/>
        <end position="397"/>
    </location>
</feature>
<feature type="domain" description="Tudor" evidence="4">
    <location>
        <begin position="629"/>
        <end position="689"/>
    </location>
</feature>
<feature type="region of interest" description="Disordered" evidence="2">
    <location>
        <begin position="272"/>
        <end position="463"/>
    </location>
</feature>
<dbReference type="InterPro" id="IPR050621">
    <property type="entry name" value="Tudor_domain_containing"/>
</dbReference>
<evidence type="ECO:0000256" key="2">
    <source>
        <dbReference type="SAM" id="MobiDB-lite"/>
    </source>
</evidence>
<evidence type="ECO:0000313" key="5">
    <source>
        <dbReference type="Proteomes" id="UP000515135"/>
    </source>
</evidence>
<dbReference type="SMART" id="SM00322">
    <property type="entry name" value="KH"/>
    <property type="match status" value="1"/>
</dbReference>
<organism evidence="5 6">
    <name type="scientific">Branchiostoma belcheri</name>
    <name type="common">Amphioxus</name>
    <dbReference type="NCBI Taxonomy" id="7741"/>
    <lineage>
        <taxon>Eukaryota</taxon>
        <taxon>Metazoa</taxon>
        <taxon>Chordata</taxon>
        <taxon>Cephalochordata</taxon>
        <taxon>Leptocardii</taxon>
        <taxon>Amphioxiformes</taxon>
        <taxon>Branchiostomatidae</taxon>
        <taxon>Branchiostoma</taxon>
    </lineage>
</organism>
<evidence type="ECO:0000256" key="1">
    <source>
        <dbReference type="PROSITE-ProRule" id="PRU00117"/>
    </source>
</evidence>
<dbReference type="GO" id="GO:0003723">
    <property type="term" value="F:RNA binding"/>
    <property type="evidence" value="ECO:0007669"/>
    <property type="project" value="UniProtKB-UniRule"/>
</dbReference>
<feature type="transmembrane region" description="Helical" evidence="3">
    <location>
        <begin position="6"/>
        <end position="25"/>
    </location>
</feature>
<reference evidence="6" key="1">
    <citation type="submission" date="2025-08" db="UniProtKB">
        <authorList>
            <consortium name="RefSeq"/>
        </authorList>
    </citation>
    <scope>IDENTIFICATION</scope>
    <source>
        <tissue evidence="6">Gonad</tissue>
    </source>
</reference>
<dbReference type="KEGG" id="bbel:109464393"/>
<dbReference type="SUPFAM" id="SSF50199">
    <property type="entry name" value="Staphylococcal nuclease"/>
    <property type="match status" value="1"/>
</dbReference>
<dbReference type="Gene3D" id="2.30.30.140">
    <property type="match status" value="1"/>
</dbReference>
<dbReference type="SUPFAM" id="SSF63748">
    <property type="entry name" value="Tudor/PWWP/MBT"/>
    <property type="match status" value="1"/>
</dbReference>
<gene>
    <name evidence="6" type="primary">LOC109464393</name>
</gene>
<feature type="compositionally biased region" description="Basic and acidic residues" evidence="2">
    <location>
        <begin position="106"/>
        <end position="122"/>
    </location>
</feature>
<dbReference type="OrthoDB" id="10069557at2759"/>
<dbReference type="SMART" id="SM00333">
    <property type="entry name" value="TUDOR"/>
    <property type="match status" value="1"/>
</dbReference>
<dbReference type="CDD" id="cd20407">
    <property type="entry name" value="Tudor_AKAP1"/>
    <property type="match status" value="1"/>
</dbReference>
<dbReference type="Pfam" id="PF00013">
    <property type="entry name" value="KH_1"/>
    <property type="match status" value="1"/>
</dbReference>
<dbReference type="InterPro" id="IPR002999">
    <property type="entry name" value="Tudor"/>
</dbReference>
<feature type="compositionally biased region" description="Polar residues" evidence="2">
    <location>
        <begin position="275"/>
        <end position="291"/>
    </location>
</feature>
<dbReference type="GO" id="GO:0005739">
    <property type="term" value="C:mitochondrion"/>
    <property type="evidence" value="ECO:0007669"/>
    <property type="project" value="TreeGrafter"/>
</dbReference>
<dbReference type="Pfam" id="PF00567">
    <property type="entry name" value="TUDOR"/>
    <property type="match status" value="1"/>
</dbReference>
<dbReference type="RefSeq" id="XP_019616915.1">
    <property type="nucleotide sequence ID" value="XM_019761356.1"/>
</dbReference>
<dbReference type="CDD" id="cd22395">
    <property type="entry name" value="KH-I_AKAP1"/>
    <property type="match status" value="1"/>
</dbReference>
<keyword evidence="1" id="KW-0694">RNA-binding</keyword>
<name>A0A6P4XK33_BRABE</name>
<feature type="region of interest" description="Disordered" evidence="2">
    <location>
        <begin position="27"/>
        <end position="71"/>
    </location>
</feature>
<dbReference type="InterPro" id="IPR035437">
    <property type="entry name" value="SNase_OB-fold_sf"/>
</dbReference>
<evidence type="ECO:0000256" key="3">
    <source>
        <dbReference type="SAM" id="Phobius"/>
    </source>
</evidence>
<accession>A0A6P4XK33</accession>
<dbReference type="Proteomes" id="UP000515135">
    <property type="component" value="Unplaced"/>
</dbReference>
<dbReference type="GO" id="GO:0034237">
    <property type="term" value="F:protein kinase A regulatory subunit binding"/>
    <property type="evidence" value="ECO:0007669"/>
    <property type="project" value="TreeGrafter"/>
</dbReference>
<dbReference type="Gene3D" id="3.30.1370.10">
    <property type="entry name" value="K Homology domain, type 1"/>
    <property type="match status" value="1"/>
</dbReference>
<feature type="compositionally biased region" description="Polar residues" evidence="2">
    <location>
        <begin position="60"/>
        <end position="69"/>
    </location>
</feature>
<dbReference type="Gene3D" id="2.40.50.90">
    <property type="match status" value="1"/>
</dbReference>
<dbReference type="InterPro" id="IPR004088">
    <property type="entry name" value="KH_dom_type_1"/>
</dbReference>
<dbReference type="InterPro" id="IPR047367">
    <property type="entry name" value="Tudor_AKAP1"/>
</dbReference>
<keyword evidence="3" id="KW-0812">Transmembrane</keyword>
<feature type="compositionally biased region" description="Low complexity" evidence="2">
    <location>
        <begin position="292"/>
        <end position="306"/>
    </location>
</feature>
<protein>
    <submittedName>
        <fullName evidence="6">A-kinase anchor protein 1, mitochondrial-like isoform X1</fullName>
    </submittedName>
</protein>
<evidence type="ECO:0000313" key="6">
    <source>
        <dbReference type="RefSeq" id="XP_019616915.1"/>
    </source>
</evidence>
<feature type="compositionally biased region" description="Acidic residues" evidence="2">
    <location>
        <begin position="186"/>
        <end position="195"/>
    </location>
</feature>
<dbReference type="PANTHER" id="PTHR22948">
    <property type="entry name" value="TUDOR DOMAIN CONTAINING PROTEIN"/>
    <property type="match status" value="1"/>
</dbReference>
<keyword evidence="5" id="KW-1185">Reference proteome</keyword>
<dbReference type="PANTHER" id="PTHR22948:SF65">
    <property type="entry name" value="A-KINASE ANCHORING PROTEIN 1"/>
    <property type="match status" value="1"/>
</dbReference>
<dbReference type="InterPro" id="IPR036612">
    <property type="entry name" value="KH_dom_type_1_sf"/>
</dbReference>
<proteinExistence type="predicted"/>
<feature type="compositionally biased region" description="Polar residues" evidence="2">
    <location>
        <begin position="439"/>
        <end position="461"/>
    </location>
</feature>
<dbReference type="PROSITE" id="PS50304">
    <property type="entry name" value="TUDOR"/>
    <property type="match status" value="1"/>
</dbReference>
<dbReference type="SUPFAM" id="SSF54791">
    <property type="entry name" value="Eukaryotic type KH-domain (KH-domain type I)"/>
    <property type="match status" value="1"/>
</dbReference>
<sequence length="770" mass="82857">MTACRIVMTAGISVAVAVITVLWFTSKKKKKPSTSTKGLDKHSSSSSSKTSSIDKEESPQAASNSSVEEQFSFKHTDLAVEELSANTFSAKDFSTATDLSESSLSQKREAPLLHLEPCKRPESLSSAGDQKYQQEENEDAPLQNEQNEMAAISVTKSPDVGKSEKTSTKEETSTKEVQDVSKEENTTADEMDPIPEESSSKDDDVSDAPEGCTDCEKNVEEEGSDKQGFSPPLSPAVSSKVLCAPISSALSSKVCSTDSDDLNCGPELKLEESSIDISLQSQVTSTEAENVSSSAEPSQESSSCQEESSHSQEADRVQTSSQGSSLSESSTDGSAVDETSVGKDAADASSDEGITDCANSEVTVECTHSSSAEVQSVPTSDWGTAVEELERKSEQKKMQSPPKTRKSSGEVDSQKSPSPTPVDAPMVSPGSEVSSEVSNDSGRSTMDNGAASTASSSTHQDQAGVLEEDQVITWKINFPSDLCGRLIGKQGRNIKWLMDRTGCNIYIRKSPDFMQWCCLEGTQSEVDHALDLIGRKFPTVDLSAVEDCPVEESSDISQRCVDIIPVLPPQLQLQLTEGLNDVIVCNILDASHIFVQQHIHPTFPALATLDHCMAICYADQTLVPGVPKPVDIGVICVAPSPMVGAYCRAEVREVMDDTDSVVVKFCDYGGYYHVPRDVLRQIRSDFMTLPFQAVECYMANIAPLEGEESFSLEATGLVEELTQGIVTQVNVVGYSTEGCPLVHLYSTQGDTSIMVNRVMVEQGLAQWIEG</sequence>
<feature type="compositionally biased region" description="Basic and acidic residues" evidence="2">
    <location>
        <begin position="159"/>
        <end position="185"/>
    </location>
</feature>
<keyword evidence="3" id="KW-0472">Membrane</keyword>
<feature type="compositionally biased region" description="Polar residues" evidence="2">
    <location>
        <begin position="90"/>
        <end position="105"/>
    </location>
</feature>
<feature type="compositionally biased region" description="Basic and acidic residues" evidence="2">
    <location>
        <begin position="307"/>
        <end position="316"/>
    </location>
</feature>
<feature type="region of interest" description="Disordered" evidence="2">
    <location>
        <begin position="90"/>
        <end position="237"/>
    </location>
</feature>
<dbReference type="GeneID" id="109464393"/>